<dbReference type="RefSeq" id="WP_101496387.1">
    <property type="nucleotide sequence ID" value="NZ_LNJZ01000005.1"/>
</dbReference>
<sequence>MTTTHKVTHNEQAGSFEVFVEGHRAHLDYRKVDDNTLDFCHTFVPNELRGKGLAAVVTAAALEYARDKGFEVIPSCSYVEVYLKREAGKA</sequence>
<name>A0A4R6TRJ0_9GAMM</name>
<evidence type="ECO:0000259" key="1">
    <source>
        <dbReference type="PROSITE" id="PS51729"/>
    </source>
</evidence>
<dbReference type="InterPro" id="IPR016181">
    <property type="entry name" value="Acyl_CoA_acyltransferase"/>
</dbReference>
<dbReference type="PROSITE" id="PS51729">
    <property type="entry name" value="GNAT_YJDJ"/>
    <property type="match status" value="1"/>
</dbReference>
<dbReference type="InterPro" id="IPR045057">
    <property type="entry name" value="Gcn5-rel_NAT"/>
</dbReference>
<comment type="caution">
    <text evidence="2">The sequence shown here is derived from an EMBL/GenBank/DDBJ whole genome shotgun (WGS) entry which is preliminary data.</text>
</comment>
<reference evidence="2 3" key="1">
    <citation type="submission" date="2019-03" db="EMBL/GenBank/DDBJ databases">
        <title>Genomic Encyclopedia of Type Strains, Phase IV (KMG-IV): sequencing the most valuable type-strain genomes for metagenomic binning, comparative biology and taxonomic classification.</title>
        <authorList>
            <person name="Goeker M."/>
        </authorList>
    </citation>
    <scope>NUCLEOTIDE SEQUENCE [LARGE SCALE GENOMIC DNA]</scope>
    <source>
        <strain evidence="2 3">DSM 28679</strain>
    </source>
</reference>
<accession>A0A4R6TRJ0</accession>
<dbReference type="EMBL" id="SNYK01000014">
    <property type="protein sequence ID" value="TDQ36188.1"/>
    <property type="molecule type" value="Genomic_DNA"/>
</dbReference>
<dbReference type="PANTHER" id="PTHR31435:SF9">
    <property type="entry name" value="PROTEIN NATD1"/>
    <property type="match status" value="1"/>
</dbReference>
<keyword evidence="3" id="KW-1185">Reference proteome</keyword>
<evidence type="ECO:0000313" key="2">
    <source>
        <dbReference type="EMBL" id="TDQ36188.1"/>
    </source>
</evidence>
<dbReference type="PANTHER" id="PTHR31435">
    <property type="entry name" value="PROTEIN NATD1"/>
    <property type="match status" value="1"/>
</dbReference>
<feature type="domain" description="N-acetyltransferase" evidence="1">
    <location>
        <begin position="8"/>
        <end position="90"/>
    </location>
</feature>
<dbReference type="Gene3D" id="3.40.630.30">
    <property type="match status" value="1"/>
</dbReference>
<protein>
    <recommendedName>
        <fullName evidence="1">N-acetyltransferase domain-containing protein</fullName>
    </recommendedName>
</protein>
<proteinExistence type="predicted"/>
<evidence type="ECO:0000313" key="3">
    <source>
        <dbReference type="Proteomes" id="UP000294575"/>
    </source>
</evidence>
<dbReference type="OrthoDB" id="9813275at2"/>
<organism evidence="2 3">
    <name type="scientific">Thiopseudomonas denitrificans</name>
    <dbReference type="NCBI Taxonomy" id="1501432"/>
    <lineage>
        <taxon>Bacteria</taxon>
        <taxon>Pseudomonadati</taxon>
        <taxon>Pseudomonadota</taxon>
        <taxon>Gammaproteobacteria</taxon>
        <taxon>Pseudomonadales</taxon>
        <taxon>Pseudomonadaceae</taxon>
        <taxon>Thiopseudomonas</taxon>
    </lineage>
</organism>
<dbReference type="Pfam" id="PF14542">
    <property type="entry name" value="Acetyltransf_CG"/>
    <property type="match status" value="1"/>
</dbReference>
<dbReference type="Proteomes" id="UP000294575">
    <property type="component" value="Unassembled WGS sequence"/>
</dbReference>
<dbReference type="AlphaFoldDB" id="A0A4R6TRJ0"/>
<dbReference type="SUPFAM" id="SSF55729">
    <property type="entry name" value="Acyl-CoA N-acyltransferases (Nat)"/>
    <property type="match status" value="1"/>
</dbReference>
<dbReference type="InterPro" id="IPR031165">
    <property type="entry name" value="GNAT_YJDJ"/>
</dbReference>
<gene>
    <name evidence="2" type="ORF">DFQ45_11455</name>
</gene>